<evidence type="ECO:0000313" key="5">
    <source>
        <dbReference type="EMBL" id="KAH7430689.1"/>
    </source>
</evidence>
<accession>A0A8T2UDZ9</accession>
<dbReference type="Proteomes" id="UP000825935">
    <property type="component" value="Chromosome 8"/>
</dbReference>
<dbReference type="AlphaFoldDB" id="A0A8T2UDZ9"/>
<feature type="transmembrane region" description="Helical" evidence="3">
    <location>
        <begin position="73"/>
        <end position="93"/>
    </location>
</feature>
<evidence type="ECO:0000256" key="2">
    <source>
        <dbReference type="ARBA" id="ARBA00023157"/>
    </source>
</evidence>
<evidence type="ECO:0000313" key="6">
    <source>
        <dbReference type="Proteomes" id="UP000825935"/>
    </source>
</evidence>
<keyword evidence="3" id="KW-0472">Membrane</keyword>
<keyword evidence="3" id="KW-0812">Transmembrane</keyword>
<dbReference type="SMART" id="SM00768">
    <property type="entry name" value="X8"/>
    <property type="match status" value="1"/>
</dbReference>
<keyword evidence="1" id="KW-0732">Signal</keyword>
<proteinExistence type="predicted"/>
<sequence>MRTNSHLIQILLLFKIKDPSATLRWINLLAADFPGSYLSGTCREGQSGFFCKFTNSPSLCNLTEKEHYSMASLSRLFCVPVMMISFIILVDFADGRCARAKRHSDASRKDMKTVASVEKYVNSIGQGVWCVGKPAAEDIYLRQNIDYACGTEGVDCRFIQEGGDCFLPNTPIAHASFAMNLYYQRHGRNWWNCNFNNTGLVVFTDPSFGKCKYDAEWGI</sequence>
<name>A0A8T2UDZ9_CERRI</name>
<keyword evidence="2" id="KW-1015">Disulfide bond</keyword>
<organism evidence="5 6">
    <name type="scientific">Ceratopteris richardii</name>
    <name type="common">Triangle waterfern</name>
    <dbReference type="NCBI Taxonomy" id="49495"/>
    <lineage>
        <taxon>Eukaryota</taxon>
        <taxon>Viridiplantae</taxon>
        <taxon>Streptophyta</taxon>
        <taxon>Embryophyta</taxon>
        <taxon>Tracheophyta</taxon>
        <taxon>Polypodiopsida</taxon>
        <taxon>Polypodiidae</taxon>
        <taxon>Polypodiales</taxon>
        <taxon>Pteridineae</taxon>
        <taxon>Pteridaceae</taxon>
        <taxon>Parkerioideae</taxon>
        <taxon>Ceratopteris</taxon>
    </lineage>
</organism>
<dbReference type="PANTHER" id="PTHR31044">
    <property type="entry name" value="BETA-1,3 GLUCANASE"/>
    <property type="match status" value="1"/>
</dbReference>
<dbReference type="InterPro" id="IPR012946">
    <property type="entry name" value="X8"/>
</dbReference>
<keyword evidence="3" id="KW-1133">Transmembrane helix</keyword>
<dbReference type="EMBL" id="CM035413">
    <property type="protein sequence ID" value="KAH7430689.1"/>
    <property type="molecule type" value="Genomic_DNA"/>
</dbReference>
<protein>
    <recommendedName>
        <fullName evidence="4">X8 domain-containing protein</fullName>
    </recommendedName>
</protein>
<dbReference type="FunFam" id="1.20.58.1040:FF:000003">
    <property type="entry name" value="glucan endo-1,3-beta-glucosidase 7"/>
    <property type="match status" value="1"/>
</dbReference>
<reference evidence="5" key="1">
    <citation type="submission" date="2021-08" db="EMBL/GenBank/DDBJ databases">
        <title>WGS assembly of Ceratopteris richardii.</title>
        <authorList>
            <person name="Marchant D.B."/>
            <person name="Chen G."/>
            <person name="Jenkins J."/>
            <person name="Shu S."/>
            <person name="Leebens-Mack J."/>
            <person name="Grimwood J."/>
            <person name="Schmutz J."/>
            <person name="Soltis P."/>
            <person name="Soltis D."/>
            <person name="Chen Z.-H."/>
        </authorList>
    </citation>
    <scope>NUCLEOTIDE SEQUENCE</scope>
    <source>
        <strain evidence="5">Whitten #5841</strain>
        <tissue evidence="5">Leaf</tissue>
    </source>
</reference>
<feature type="domain" description="X8" evidence="4">
    <location>
        <begin position="128"/>
        <end position="213"/>
    </location>
</feature>
<dbReference type="PANTHER" id="PTHR31044:SF130">
    <property type="entry name" value="CARBOHYDRATE-BINDING X8 DOMAIN SUPERFAMILY PROTEIN"/>
    <property type="match status" value="1"/>
</dbReference>
<comment type="caution">
    <text evidence="5">The sequence shown here is derived from an EMBL/GenBank/DDBJ whole genome shotgun (WGS) entry which is preliminary data.</text>
</comment>
<gene>
    <name evidence="5" type="ORF">KP509_08G009300</name>
</gene>
<dbReference type="Gene3D" id="1.20.58.1040">
    <property type="match status" value="1"/>
</dbReference>
<keyword evidence="6" id="KW-1185">Reference proteome</keyword>
<dbReference type="InterPro" id="IPR044788">
    <property type="entry name" value="X8_dom_prot"/>
</dbReference>
<dbReference type="Pfam" id="PF07983">
    <property type="entry name" value="X8"/>
    <property type="match status" value="1"/>
</dbReference>
<evidence type="ECO:0000259" key="4">
    <source>
        <dbReference type="SMART" id="SM00768"/>
    </source>
</evidence>
<evidence type="ECO:0000256" key="1">
    <source>
        <dbReference type="ARBA" id="ARBA00022729"/>
    </source>
</evidence>
<dbReference type="GO" id="GO:0009506">
    <property type="term" value="C:plasmodesma"/>
    <property type="evidence" value="ECO:0007669"/>
    <property type="project" value="UniProtKB-ARBA"/>
</dbReference>
<evidence type="ECO:0000256" key="3">
    <source>
        <dbReference type="SAM" id="Phobius"/>
    </source>
</evidence>
<dbReference type="OrthoDB" id="1928574at2759"/>